<accession>C1FGU4</accession>
<name>C1FGU4_MICCC</name>
<sequence length="402" mass="42445">MGCGSSVPAKGPGPAPRPAKGIDGSVITLEGKATNGNGGDGTIVATVASVVQETSAVKLLRLRVPTKSVEGGEFAFRPGQWVDFYAPGVDKPGGYSIASSPGQLARDGTFDVACKQSRTQGTSHWIHDGAKPGDEVRVRVGGEFFMSHEDGDAPLLMVAGGIGISPLCAMLETMLERSSSSLTTAGGARGEDGSDANGRGGRRRRHLRAVLLYSEKTEHALSGRVRDMALRSDGAFECVFHRTAAGRDTVAAKAQFEAMTTAELHAHLQSVGMDLGLDMMTKPELVDLAVASLTVVPNASSTPASPAKNQKTKKPKHQAEEAEQWDDSDTCGQGAITRDGRIDKKALGRAIDRLRAAAVSEGRSGTDVVAFLCGPPKMSDAMEKTLLKLGLPKRSVRLERWW</sequence>
<dbReference type="SUPFAM" id="SSF63380">
    <property type="entry name" value="Riboflavin synthase domain-like"/>
    <property type="match status" value="1"/>
</dbReference>
<feature type="region of interest" description="Disordered" evidence="3">
    <location>
        <begin position="1"/>
        <end position="23"/>
    </location>
</feature>
<dbReference type="OMA" id="FFMSHED"/>
<dbReference type="Gene3D" id="3.40.50.80">
    <property type="entry name" value="Nucleotide-binding domain of ferredoxin-NADP reductase (FNR) module"/>
    <property type="match status" value="1"/>
</dbReference>
<dbReference type="GO" id="GO:0016491">
    <property type="term" value="F:oxidoreductase activity"/>
    <property type="evidence" value="ECO:0007669"/>
    <property type="project" value="UniProtKB-KW"/>
</dbReference>
<keyword evidence="2" id="KW-0520">NAD</keyword>
<dbReference type="OrthoDB" id="512554at2759"/>
<protein>
    <recommendedName>
        <fullName evidence="4">FAD-binding FR-type domain-containing protein</fullName>
    </recommendedName>
</protein>
<dbReference type="InParanoid" id="C1FGU4"/>
<dbReference type="InterPro" id="IPR017938">
    <property type="entry name" value="Riboflavin_synthase-like_b-brl"/>
</dbReference>
<evidence type="ECO:0000259" key="4">
    <source>
        <dbReference type="PROSITE" id="PS51384"/>
    </source>
</evidence>
<reference evidence="5 6" key="1">
    <citation type="journal article" date="2009" name="Science">
        <title>Green evolution and dynamic adaptations revealed by genomes of the marine picoeukaryotes Micromonas.</title>
        <authorList>
            <person name="Worden A.Z."/>
            <person name="Lee J.H."/>
            <person name="Mock T."/>
            <person name="Rouze P."/>
            <person name="Simmons M.P."/>
            <person name="Aerts A.L."/>
            <person name="Allen A.E."/>
            <person name="Cuvelier M.L."/>
            <person name="Derelle E."/>
            <person name="Everett M.V."/>
            <person name="Foulon E."/>
            <person name="Grimwood J."/>
            <person name="Gundlach H."/>
            <person name="Henrissat B."/>
            <person name="Napoli C."/>
            <person name="McDonald S.M."/>
            <person name="Parker M.S."/>
            <person name="Rombauts S."/>
            <person name="Salamov A."/>
            <person name="Von Dassow P."/>
            <person name="Badger J.H."/>
            <person name="Coutinho P.M."/>
            <person name="Demir E."/>
            <person name="Dubchak I."/>
            <person name="Gentemann C."/>
            <person name="Eikrem W."/>
            <person name="Gready J.E."/>
            <person name="John U."/>
            <person name="Lanier W."/>
            <person name="Lindquist E.A."/>
            <person name="Lucas S."/>
            <person name="Mayer K.F."/>
            <person name="Moreau H."/>
            <person name="Not F."/>
            <person name="Otillar R."/>
            <person name="Panaud O."/>
            <person name="Pangilinan J."/>
            <person name="Paulsen I."/>
            <person name="Piegu B."/>
            <person name="Poliakov A."/>
            <person name="Robbens S."/>
            <person name="Schmutz J."/>
            <person name="Toulza E."/>
            <person name="Wyss T."/>
            <person name="Zelensky A."/>
            <person name="Zhou K."/>
            <person name="Armbrust E.V."/>
            <person name="Bhattacharya D."/>
            <person name="Goodenough U.W."/>
            <person name="Van de Peer Y."/>
            <person name="Grigoriev I.V."/>
        </authorList>
    </citation>
    <scope>NUCLEOTIDE SEQUENCE [LARGE SCALE GENOMIC DNA]</scope>
    <source>
        <strain evidence="6">RCC299 / NOUM17</strain>
    </source>
</reference>
<dbReference type="CDD" id="cd00322">
    <property type="entry name" value="FNR_like"/>
    <property type="match status" value="1"/>
</dbReference>
<dbReference type="GeneID" id="8245698"/>
<feature type="domain" description="FAD-binding FR-type" evidence="4">
    <location>
        <begin position="40"/>
        <end position="150"/>
    </location>
</feature>
<proteinExistence type="predicted"/>
<evidence type="ECO:0000256" key="1">
    <source>
        <dbReference type="ARBA" id="ARBA00023002"/>
    </source>
</evidence>
<gene>
    <name evidence="5" type="ORF">MICPUN_60998</name>
</gene>
<dbReference type="PANTHER" id="PTHR46505:SF1">
    <property type="entry name" value="OXIDOREDUCTASE NAD-BINDING DOMAIN-CONTAINING PROTEIN 1"/>
    <property type="match status" value="1"/>
</dbReference>
<evidence type="ECO:0000313" key="5">
    <source>
        <dbReference type="EMBL" id="ACO69604.1"/>
    </source>
</evidence>
<keyword evidence="6" id="KW-1185">Reference proteome</keyword>
<evidence type="ECO:0000256" key="3">
    <source>
        <dbReference type="SAM" id="MobiDB-lite"/>
    </source>
</evidence>
<dbReference type="eggNOG" id="KOG0534">
    <property type="taxonomic scope" value="Eukaryota"/>
</dbReference>
<dbReference type="InterPro" id="IPR052128">
    <property type="entry name" value="Oxidoreductase_NAD-binding"/>
</dbReference>
<dbReference type="RefSeq" id="XP_002508346.1">
    <property type="nucleotide sequence ID" value="XM_002508300.1"/>
</dbReference>
<dbReference type="KEGG" id="mis:MICPUN_60998"/>
<dbReference type="PANTHER" id="PTHR46505">
    <property type="entry name" value="OXIDOREDUCTASE NAD-BINDING DOMAIN-CONTAINING PROTEIN 1"/>
    <property type="match status" value="1"/>
</dbReference>
<evidence type="ECO:0000256" key="2">
    <source>
        <dbReference type="ARBA" id="ARBA00023027"/>
    </source>
</evidence>
<dbReference type="GO" id="GO:0005739">
    <property type="term" value="C:mitochondrion"/>
    <property type="evidence" value="ECO:0007669"/>
    <property type="project" value="TreeGrafter"/>
</dbReference>
<feature type="region of interest" description="Disordered" evidence="3">
    <location>
        <begin position="179"/>
        <end position="202"/>
    </location>
</feature>
<keyword evidence="1" id="KW-0560">Oxidoreductase</keyword>
<dbReference type="PROSITE" id="PS51384">
    <property type="entry name" value="FAD_FR"/>
    <property type="match status" value="1"/>
</dbReference>
<dbReference type="PRINTS" id="PR00410">
    <property type="entry name" value="PHEHYDRXLASE"/>
</dbReference>
<dbReference type="InterPro" id="IPR039261">
    <property type="entry name" value="FNR_nucleotide-bd"/>
</dbReference>
<feature type="compositionally biased region" description="Polar residues" evidence="3">
    <location>
        <begin position="298"/>
        <end position="309"/>
    </location>
</feature>
<organism evidence="5 6">
    <name type="scientific">Micromonas commoda (strain RCC299 / NOUM17 / CCMP2709)</name>
    <name type="common">Picoplanktonic green alga</name>
    <dbReference type="NCBI Taxonomy" id="296587"/>
    <lineage>
        <taxon>Eukaryota</taxon>
        <taxon>Viridiplantae</taxon>
        <taxon>Chlorophyta</taxon>
        <taxon>Mamiellophyceae</taxon>
        <taxon>Mamiellales</taxon>
        <taxon>Mamiellaceae</taxon>
        <taxon>Micromonas</taxon>
    </lineage>
</organism>
<dbReference type="Gene3D" id="2.40.30.10">
    <property type="entry name" value="Translation factors"/>
    <property type="match status" value="1"/>
</dbReference>
<dbReference type="Proteomes" id="UP000002009">
    <property type="component" value="Chromosome 8"/>
</dbReference>
<dbReference type="InterPro" id="IPR017927">
    <property type="entry name" value="FAD-bd_FR_type"/>
</dbReference>
<dbReference type="AlphaFoldDB" id="C1FGU4"/>
<dbReference type="STRING" id="296587.C1FGU4"/>
<feature type="region of interest" description="Disordered" evidence="3">
    <location>
        <begin position="298"/>
        <end position="336"/>
    </location>
</feature>
<dbReference type="SUPFAM" id="SSF52343">
    <property type="entry name" value="Ferredoxin reductase-like, C-terminal NADP-linked domain"/>
    <property type="match status" value="1"/>
</dbReference>
<dbReference type="EMBL" id="CP001575">
    <property type="protein sequence ID" value="ACO69604.1"/>
    <property type="molecule type" value="Genomic_DNA"/>
</dbReference>
<evidence type="ECO:0000313" key="6">
    <source>
        <dbReference type="Proteomes" id="UP000002009"/>
    </source>
</evidence>